<evidence type="ECO:0000256" key="2">
    <source>
        <dbReference type="ARBA" id="ARBA00022692"/>
    </source>
</evidence>
<evidence type="ECO:0000256" key="1">
    <source>
        <dbReference type="ARBA" id="ARBA00004141"/>
    </source>
</evidence>
<dbReference type="PANTHER" id="PTHR31766">
    <property type="entry name" value="GLABROUS1 ENHANCER-BINDING PROTEIN-LIKE 2"/>
    <property type="match status" value="1"/>
</dbReference>
<evidence type="ECO:0000313" key="8">
    <source>
        <dbReference type="Proteomes" id="UP000653305"/>
    </source>
</evidence>
<evidence type="ECO:0000256" key="3">
    <source>
        <dbReference type="ARBA" id="ARBA00022989"/>
    </source>
</evidence>
<name>A0A830DCI4_9LAMI</name>
<feature type="transmembrane region" description="Helical" evidence="5">
    <location>
        <begin position="161"/>
        <end position="183"/>
    </location>
</feature>
<keyword evidence="2 5" id="KW-0812">Transmembrane</keyword>
<dbReference type="AlphaFoldDB" id="A0A830DCI4"/>
<dbReference type="Pfam" id="PF03798">
    <property type="entry name" value="TRAM_LAG1_CLN8"/>
    <property type="match status" value="1"/>
</dbReference>
<dbReference type="InterPro" id="IPR006634">
    <property type="entry name" value="TLC-dom"/>
</dbReference>
<feature type="transmembrane region" description="Helical" evidence="5">
    <location>
        <begin position="90"/>
        <end position="111"/>
    </location>
</feature>
<feature type="transmembrane region" description="Helical" evidence="5">
    <location>
        <begin position="118"/>
        <end position="141"/>
    </location>
</feature>
<keyword evidence="4 5" id="KW-0472">Membrane</keyword>
<feature type="transmembrane region" description="Helical" evidence="5">
    <location>
        <begin position="12"/>
        <end position="30"/>
    </location>
</feature>
<dbReference type="EMBL" id="BMAC01001494">
    <property type="protein sequence ID" value="GFQ07419.1"/>
    <property type="molecule type" value="Genomic_DNA"/>
</dbReference>
<evidence type="ECO:0000259" key="6">
    <source>
        <dbReference type="SMART" id="SM00724"/>
    </source>
</evidence>
<protein>
    <recommendedName>
        <fullName evidence="6">TLC domain-containing protein</fullName>
    </recommendedName>
</protein>
<organism evidence="7 8">
    <name type="scientific">Phtheirospermum japonicum</name>
    <dbReference type="NCBI Taxonomy" id="374723"/>
    <lineage>
        <taxon>Eukaryota</taxon>
        <taxon>Viridiplantae</taxon>
        <taxon>Streptophyta</taxon>
        <taxon>Embryophyta</taxon>
        <taxon>Tracheophyta</taxon>
        <taxon>Spermatophyta</taxon>
        <taxon>Magnoliopsida</taxon>
        <taxon>eudicotyledons</taxon>
        <taxon>Gunneridae</taxon>
        <taxon>Pentapetalae</taxon>
        <taxon>asterids</taxon>
        <taxon>lamiids</taxon>
        <taxon>Lamiales</taxon>
        <taxon>Orobanchaceae</taxon>
        <taxon>Orobanchaceae incertae sedis</taxon>
        <taxon>Phtheirospermum</taxon>
    </lineage>
</organism>
<feature type="transmembrane region" description="Helical" evidence="5">
    <location>
        <begin position="195"/>
        <end position="220"/>
    </location>
</feature>
<dbReference type="PANTHER" id="PTHR31766:SF8">
    <property type="entry name" value="TLC DOMAIN-CONTAINING PROTEIN"/>
    <property type="match status" value="1"/>
</dbReference>
<sequence length="234" mass="26577">MDTPKLYDPPLHVFTLWFIFIYILGYFIIFKSWNKNYRSEASSCLMSLAHGTPALGLSIFSILQSQNNTSQLDFTSPNTPFQNLVLEYSIAYFLMDLLHYMVCVPSEVLFIAHHIATLYVLMTCRYVFGHGAGAVLGILVLAEAESAKAAIVFEFLSPYFYAYYTVVRGILGPAFVYKMGLVFASRVDSGMIPRWAWVSWIVVIVAGIGVSILWVVHLWIDLYRLRSKEVKKLS</sequence>
<dbReference type="InterPro" id="IPR040327">
    <property type="entry name" value="At5g14285-like"/>
</dbReference>
<comment type="subcellular location">
    <subcellularLocation>
        <location evidence="1">Membrane</location>
        <topology evidence="1">Multi-pass membrane protein</topology>
    </subcellularLocation>
</comment>
<reference evidence="7" key="1">
    <citation type="submission" date="2020-07" db="EMBL/GenBank/DDBJ databases">
        <title>Ethylene signaling mediates host invasion by parasitic plants.</title>
        <authorList>
            <person name="Yoshida S."/>
        </authorList>
    </citation>
    <scope>NUCLEOTIDE SEQUENCE</scope>
    <source>
        <strain evidence="7">Okayama</strain>
    </source>
</reference>
<feature type="transmembrane region" description="Helical" evidence="5">
    <location>
        <begin position="42"/>
        <end position="63"/>
    </location>
</feature>
<evidence type="ECO:0000313" key="7">
    <source>
        <dbReference type="EMBL" id="GFQ07419.1"/>
    </source>
</evidence>
<evidence type="ECO:0000256" key="4">
    <source>
        <dbReference type="ARBA" id="ARBA00023136"/>
    </source>
</evidence>
<evidence type="ECO:0000256" key="5">
    <source>
        <dbReference type="SAM" id="Phobius"/>
    </source>
</evidence>
<dbReference type="Proteomes" id="UP000653305">
    <property type="component" value="Unassembled WGS sequence"/>
</dbReference>
<dbReference type="OrthoDB" id="204175at2759"/>
<gene>
    <name evidence="7" type="ORF">PHJA_002886000</name>
</gene>
<keyword evidence="3 5" id="KW-1133">Transmembrane helix</keyword>
<dbReference type="GO" id="GO:0016020">
    <property type="term" value="C:membrane"/>
    <property type="evidence" value="ECO:0007669"/>
    <property type="project" value="UniProtKB-SubCell"/>
</dbReference>
<comment type="caution">
    <text evidence="7">The sequence shown here is derived from an EMBL/GenBank/DDBJ whole genome shotgun (WGS) entry which is preliminary data.</text>
</comment>
<dbReference type="SMART" id="SM00724">
    <property type="entry name" value="TLC"/>
    <property type="match status" value="1"/>
</dbReference>
<proteinExistence type="predicted"/>
<feature type="domain" description="TLC" evidence="6">
    <location>
        <begin position="36"/>
        <end position="227"/>
    </location>
</feature>
<keyword evidence="8" id="KW-1185">Reference proteome</keyword>
<accession>A0A830DCI4</accession>